<protein>
    <recommendedName>
        <fullName evidence="5">Parallel beta helix pectate lyase-like protein</fullName>
    </recommendedName>
</protein>
<keyword evidence="4" id="KW-1185">Reference proteome</keyword>
<accession>A0A495IIQ9</accession>
<feature type="compositionally biased region" description="Polar residues" evidence="1">
    <location>
        <begin position="38"/>
        <end position="55"/>
    </location>
</feature>
<dbReference type="RefSeq" id="WP_147430195.1">
    <property type="nucleotide sequence ID" value="NZ_RBKS01000001.1"/>
</dbReference>
<proteinExistence type="predicted"/>
<dbReference type="InterPro" id="IPR008979">
    <property type="entry name" value="Galactose-bd-like_sf"/>
</dbReference>
<dbReference type="OrthoDB" id="284233at2"/>
<comment type="caution">
    <text evidence="3">The sequence shown here is derived from an EMBL/GenBank/DDBJ whole genome shotgun (WGS) entry which is preliminary data.</text>
</comment>
<dbReference type="PROSITE" id="PS51318">
    <property type="entry name" value="TAT"/>
    <property type="match status" value="1"/>
</dbReference>
<evidence type="ECO:0000256" key="1">
    <source>
        <dbReference type="SAM" id="MobiDB-lite"/>
    </source>
</evidence>
<reference evidence="3 4" key="1">
    <citation type="submission" date="2018-10" db="EMBL/GenBank/DDBJ databases">
        <title>Sequencing the genomes of 1000 actinobacteria strains.</title>
        <authorList>
            <person name="Klenk H.-P."/>
        </authorList>
    </citation>
    <scope>NUCLEOTIDE SEQUENCE [LARGE SCALE GENOMIC DNA]</scope>
    <source>
        <strain evidence="3 4">DSM 17894</strain>
    </source>
</reference>
<evidence type="ECO:0000313" key="3">
    <source>
        <dbReference type="EMBL" id="RKR75874.1"/>
    </source>
</evidence>
<sequence>MKIHRKFTALAAAAAVAAALTGATALGVVAPAQADPLSPQTGARVTTSGNPTAPSGSHVYYVDSTSGSDTNTGLSATSAWKTLARVTSATLNPGDVVAFKRGETFTGSATISAAGTTAKPIVVTAFGSGAQPILTNPGQLNMLVLNAANIQVQNLAFQNGATFTTGLGDTNYENSGAVVVTSNGANDLVQDSTFTSVGLGVKLYGLGSQAMHNTFQNLVIAYNGPDPQGVATSYGAIGVSSDNSNQRIAYNDFINCRSTDSPYGADGGAVEVEGYEFAKNNISIDHNYSRGSEGFIESAETTSSNVTVSYNISDDYQQFIAWDTTTTPTGWLAVNNTVVRTLDNSRLFDQYYYRQAGPSSAANWITIRNNIFVANAWLSIFNFPHDHNLFSSTVGLGSATGSTFAKGPGDLYGDPAFVNESTGDLRLTATSAAIDNGAASTSTTDLFGNPTNVGLGTDIGAAEYQSNPTAGANVVSDGGFESQSTITATTTPWYSVGTHASGVDVNAGKAHTGLNDGWSSTTGTDWGALEQTVPVTANTTYRMTVWVKSSANDDNAWIGADTTSGTVLNQISHGASSTGYTRYLVSFTSGSNTSVVLHVGFYGQGTTTFEEVDDVSLQSI</sequence>
<dbReference type="InterPro" id="IPR011050">
    <property type="entry name" value="Pectin_lyase_fold/virulence"/>
</dbReference>
<dbReference type="AlphaFoldDB" id="A0A495IIQ9"/>
<evidence type="ECO:0008006" key="5">
    <source>
        <dbReference type="Google" id="ProtNLM"/>
    </source>
</evidence>
<dbReference type="InterPro" id="IPR012334">
    <property type="entry name" value="Pectin_lyas_fold"/>
</dbReference>
<evidence type="ECO:0000313" key="4">
    <source>
        <dbReference type="Proteomes" id="UP000280008"/>
    </source>
</evidence>
<dbReference type="EMBL" id="RBKS01000001">
    <property type="protein sequence ID" value="RKR75874.1"/>
    <property type="molecule type" value="Genomic_DNA"/>
</dbReference>
<dbReference type="InterPro" id="IPR006311">
    <property type="entry name" value="TAT_signal"/>
</dbReference>
<dbReference type="NCBIfam" id="NF041518">
    <property type="entry name" value="choice_anch_Q"/>
    <property type="match status" value="1"/>
</dbReference>
<evidence type="ECO:0000256" key="2">
    <source>
        <dbReference type="SAM" id="SignalP"/>
    </source>
</evidence>
<dbReference type="Proteomes" id="UP000280008">
    <property type="component" value="Unassembled WGS sequence"/>
</dbReference>
<dbReference type="SUPFAM" id="SSF49785">
    <property type="entry name" value="Galactose-binding domain-like"/>
    <property type="match status" value="1"/>
</dbReference>
<feature type="chain" id="PRO_5019754205" description="Parallel beta helix pectate lyase-like protein" evidence="2">
    <location>
        <begin position="35"/>
        <end position="620"/>
    </location>
</feature>
<dbReference type="SUPFAM" id="SSF51126">
    <property type="entry name" value="Pectin lyase-like"/>
    <property type="match status" value="1"/>
</dbReference>
<feature type="region of interest" description="Disordered" evidence="1">
    <location>
        <begin position="36"/>
        <end position="56"/>
    </location>
</feature>
<dbReference type="Gene3D" id="2.60.120.260">
    <property type="entry name" value="Galactose-binding domain-like"/>
    <property type="match status" value="1"/>
</dbReference>
<feature type="signal peptide" evidence="2">
    <location>
        <begin position="1"/>
        <end position="34"/>
    </location>
</feature>
<organism evidence="3 4">
    <name type="scientific">Frondihabitans australicus</name>
    <dbReference type="NCBI Taxonomy" id="386892"/>
    <lineage>
        <taxon>Bacteria</taxon>
        <taxon>Bacillati</taxon>
        <taxon>Actinomycetota</taxon>
        <taxon>Actinomycetes</taxon>
        <taxon>Micrococcales</taxon>
        <taxon>Microbacteriaceae</taxon>
        <taxon>Frondihabitans</taxon>
    </lineage>
</organism>
<dbReference type="Gene3D" id="2.160.20.10">
    <property type="entry name" value="Single-stranded right-handed beta-helix, Pectin lyase-like"/>
    <property type="match status" value="1"/>
</dbReference>
<name>A0A495IIQ9_9MICO</name>
<keyword evidence="2" id="KW-0732">Signal</keyword>
<gene>
    <name evidence="3" type="ORF">C8E83_3036</name>
</gene>
<dbReference type="InterPro" id="IPR059226">
    <property type="entry name" value="Choice_anch_Q_dom"/>
</dbReference>